<name>A0AAV4C0T0_9GAST</name>
<evidence type="ECO:0000313" key="1">
    <source>
        <dbReference type="EMBL" id="GFO24961.1"/>
    </source>
</evidence>
<accession>A0AAV4C0T0</accession>
<dbReference type="Proteomes" id="UP000735302">
    <property type="component" value="Unassembled WGS sequence"/>
</dbReference>
<comment type="caution">
    <text evidence="1">The sequence shown here is derived from an EMBL/GenBank/DDBJ whole genome shotgun (WGS) entry which is preliminary data.</text>
</comment>
<dbReference type="EMBL" id="BLXT01005681">
    <property type="protein sequence ID" value="GFO24961.1"/>
    <property type="molecule type" value="Genomic_DNA"/>
</dbReference>
<organism evidence="1 2">
    <name type="scientific">Plakobranchus ocellatus</name>
    <dbReference type="NCBI Taxonomy" id="259542"/>
    <lineage>
        <taxon>Eukaryota</taxon>
        <taxon>Metazoa</taxon>
        <taxon>Spiralia</taxon>
        <taxon>Lophotrochozoa</taxon>
        <taxon>Mollusca</taxon>
        <taxon>Gastropoda</taxon>
        <taxon>Heterobranchia</taxon>
        <taxon>Euthyneura</taxon>
        <taxon>Panpulmonata</taxon>
        <taxon>Sacoglossa</taxon>
        <taxon>Placobranchoidea</taxon>
        <taxon>Plakobranchidae</taxon>
        <taxon>Plakobranchus</taxon>
    </lineage>
</organism>
<keyword evidence="2" id="KW-1185">Reference proteome</keyword>
<protein>
    <submittedName>
        <fullName evidence="1">Gag-like protein</fullName>
    </submittedName>
</protein>
<dbReference type="AlphaFoldDB" id="A0AAV4C0T0"/>
<proteinExistence type="predicted"/>
<gene>
    <name evidence="1" type="ORF">PoB_005146600</name>
</gene>
<sequence>MSRRGEEALHRGSSWGCLCCQQEEGGGPSYFEEHVDQLERWPTGHLLRSILKSIMVDETIEVTKLGSGDLMVELKSNDQAKRLGTIATFLDIPETVSPRTILNSLEKVFRSRDLRCCSEEEMVEELSGVTHARRIKVRRVKTKFRPTSSS</sequence>
<reference evidence="1 2" key="1">
    <citation type="journal article" date="2021" name="Elife">
        <title>Chloroplast acquisition without the gene transfer in kleptoplastic sea slugs, Plakobranchus ocellatus.</title>
        <authorList>
            <person name="Maeda T."/>
            <person name="Takahashi S."/>
            <person name="Yoshida T."/>
            <person name="Shimamura S."/>
            <person name="Takaki Y."/>
            <person name="Nagai Y."/>
            <person name="Toyoda A."/>
            <person name="Suzuki Y."/>
            <person name="Arimoto A."/>
            <person name="Ishii H."/>
            <person name="Satoh N."/>
            <person name="Nishiyama T."/>
            <person name="Hasebe M."/>
            <person name="Maruyama T."/>
            <person name="Minagawa J."/>
            <person name="Obokata J."/>
            <person name="Shigenobu S."/>
        </authorList>
    </citation>
    <scope>NUCLEOTIDE SEQUENCE [LARGE SCALE GENOMIC DNA]</scope>
</reference>
<evidence type="ECO:0000313" key="2">
    <source>
        <dbReference type="Proteomes" id="UP000735302"/>
    </source>
</evidence>